<evidence type="ECO:0000256" key="1">
    <source>
        <dbReference type="ARBA" id="ARBA00006534"/>
    </source>
</evidence>
<dbReference type="EMBL" id="JAVDWR010000016">
    <property type="protein sequence ID" value="MDR7122466.1"/>
    <property type="molecule type" value="Genomic_DNA"/>
</dbReference>
<name>A0ABU1W3B2_9GAMM</name>
<dbReference type="SUPFAM" id="SSF89260">
    <property type="entry name" value="Collagen-binding domain"/>
    <property type="match status" value="1"/>
</dbReference>
<dbReference type="RefSeq" id="WP_310280696.1">
    <property type="nucleotide sequence ID" value="NZ_JAVDWR010000016.1"/>
</dbReference>
<evidence type="ECO:0000256" key="4">
    <source>
        <dbReference type="ARBA" id="ARBA00022825"/>
    </source>
</evidence>
<dbReference type="SUPFAM" id="SSF52317">
    <property type="entry name" value="Class I glutamine amidotransferase-like"/>
    <property type="match status" value="1"/>
</dbReference>
<evidence type="ECO:0000256" key="5">
    <source>
        <dbReference type="SAM" id="MobiDB-lite"/>
    </source>
</evidence>
<dbReference type="PANTHER" id="PTHR36175:SF1">
    <property type="entry name" value="CYANOPHYCINASE"/>
    <property type="match status" value="1"/>
</dbReference>
<dbReference type="Pfam" id="PF03575">
    <property type="entry name" value="Peptidase_S51"/>
    <property type="match status" value="1"/>
</dbReference>
<dbReference type="Gene3D" id="3.40.50.880">
    <property type="match status" value="1"/>
</dbReference>
<keyword evidence="6" id="KW-0732">Signal</keyword>
<dbReference type="Proteomes" id="UP001257909">
    <property type="component" value="Unassembled WGS sequence"/>
</dbReference>
<dbReference type="Gene3D" id="2.60.120.380">
    <property type="match status" value="1"/>
</dbReference>
<gene>
    <name evidence="8" type="ORF">J2W69_003435</name>
</gene>
<feature type="domain" description="Peptidase C-terminal archaeal/bacterial" evidence="7">
    <location>
        <begin position="53"/>
        <end position="118"/>
    </location>
</feature>
<dbReference type="InterPro" id="IPR005320">
    <property type="entry name" value="Peptidase_S51"/>
</dbReference>
<keyword evidence="3" id="KW-0378">Hydrolase</keyword>
<sequence length="462" mass="48590">MKAPLLGVLALLFSSHSFACLQQESENNNTESAADGALCSGTAVAASIGSSSDVDWYYFDTTATGDISVSLSHGSGKDFDWFLYRSSGSYIMSGQSSANPETGTYTASPAGRHYIKVTRYSGTGTYQLTANFVGSTGGGGGENPPPTGGCNYGARPSKPSNLTSYMTGSATDTCVTLSNPALLLMGGGTDVDNAFSLRVGPHIQGGNIVVLRTSGTNAYNSYLQGLTNAASVETIIVDTVTKANMDYVDWAIRSAEFVWLAGGDQSAYLNAWQGTKVQAAIQHVYDKGGVVGGTSAGDHVLSQHIYDPDGVAGAISAEAVTDFCHETINISTGFLNFPAMQGVINDTHFRQRDRMGRSMVFQAKVGAASRVVAISEATSLFVNSAGQGIVDGTNEVYILKSDAQTVYAQTSCGQPVKVNNLLRYKLVSGDQYNLINNTTSIVPTRISLDGSKASFYTPTSPY</sequence>
<feature type="chain" id="PRO_5047336465" evidence="6">
    <location>
        <begin position="20"/>
        <end position="462"/>
    </location>
</feature>
<dbReference type="PANTHER" id="PTHR36175">
    <property type="entry name" value="CYANOPHYCINASE"/>
    <property type="match status" value="1"/>
</dbReference>
<reference evidence="8 9" key="1">
    <citation type="submission" date="2023-07" db="EMBL/GenBank/DDBJ databases">
        <title>Sorghum-associated microbial communities from plants grown in Nebraska, USA.</title>
        <authorList>
            <person name="Schachtman D."/>
        </authorList>
    </citation>
    <scope>NUCLEOTIDE SEQUENCE [LARGE SCALE GENOMIC DNA]</scope>
    <source>
        <strain evidence="8 9">4138</strain>
    </source>
</reference>
<evidence type="ECO:0000256" key="6">
    <source>
        <dbReference type="SAM" id="SignalP"/>
    </source>
</evidence>
<keyword evidence="2" id="KW-0645">Protease</keyword>
<protein>
    <submittedName>
        <fullName evidence="8">Cyanophycinase-like exopeptidase</fullName>
    </submittedName>
</protein>
<dbReference type="InterPro" id="IPR029062">
    <property type="entry name" value="Class_I_gatase-like"/>
</dbReference>
<comment type="similarity">
    <text evidence="1">Belongs to the peptidase S51 family.</text>
</comment>
<accession>A0ABU1W3B2</accession>
<comment type="caution">
    <text evidence="8">The sequence shown here is derived from an EMBL/GenBank/DDBJ whole genome shotgun (WGS) entry which is preliminary data.</text>
</comment>
<dbReference type="CDD" id="cd03145">
    <property type="entry name" value="GAT1_cyanophycinase"/>
    <property type="match status" value="1"/>
</dbReference>
<proteinExistence type="inferred from homology"/>
<feature type="region of interest" description="Disordered" evidence="5">
    <location>
        <begin position="136"/>
        <end position="155"/>
    </location>
</feature>
<dbReference type="Pfam" id="PF04151">
    <property type="entry name" value="PPC"/>
    <property type="match status" value="1"/>
</dbReference>
<evidence type="ECO:0000313" key="9">
    <source>
        <dbReference type="Proteomes" id="UP001257909"/>
    </source>
</evidence>
<dbReference type="InterPro" id="IPR007280">
    <property type="entry name" value="Peptidase_C_arc/bac"/>
</dbReference>
<evidence type="ECO:0000256" key="2">
    <source>
        <dbReference type="ARBA" id="ARBA00022670"/>
    </source>
</evidence>
<keyword evidence="4" id="KW-0720">Serine protease</keyword>
<evidence type="ECO:0000256" key="3">
    <source>
        <dbReference type="ARBA" id="ARBA00022801"/>
    </source>
</evidence>
<organism evidence="8 9">
    <name type="scientific">Rheinheimera soli</name>
    <dbReference type="NCBI Taxonomy" id="443616"/>
    <lineage>
        <taxon>Bacteria</taxon>
        <taxon>Pseudomonadati</taxon>
        <taxon>Pseudomonadota</taxon>
        <taxon>Gammaproteobacteria</taxon>
        <taxon>Chromatiales</taxon>
        <taxon>Chromatiaceae</taxon>
        <taxon>Rheinheimera</taxon>
    </lineage>
</organism>
<feature type="signal peptide" evidence="6">
    <location>
        <begin position="1"/>
        <end position="19"/>
    </location>
</feature>
<keyword evidence="9" id="KW-1185">Reference proteome</keyword>
<evidence type="ECO:0000313" key="8">
    <source>
        <dbReference type="EMBL" id="MDR7122466.1"/>
    </source>
</evidence>
<evidence type="ECO:0000259" key="7">
    <source>
        <dbReference type="Pfam" id="PF04151"/>
    </source>
</evidence>